<dbReference type="InterPro" id="IPR004090">
    <property type="entry name" value="Chemotax_Me-accpt_rcpt"/>
</dbReference>
<evidence type="ECO:0000256" key="1">
    <source>
        <dbReference type="ARBA" id="ARBA00004370"/>
    </source>
</evidence>
<dbReference type="PRINTS" id="PR00260">
    <property type="entry name" value="CHEMTRNSDUCR"/>
</dbReference>
<dbReference type="PROSITE" id="PS50885">
    <property type="entry name" value="HAMP"/>
    <property type="match status" value="1"/>
</dbReference>
<dbReference type="InterPro" id="IPR004089">
    <property type="entry name" value="MCPsignal_dom"/>
</dbReference>
<accession>A0A944DA98</accession>
<dbReference type="AlphaFoldDB" id="A0A944DA98"/>
<gene>
    <name evidence="8" type="ORF">I8J34_08990</name>
</gene>
<feature type="transmembrane region" description="Helical" evidence="5">
    <location>
        <begin position="320"/>
        <end position="346"/>
    </location>
</feature>
<dbReference type="PROSITE" id="PS50111">
    <property type="entry name" value="CHEMOTAXIS_TRANSDUC_2"/>
    <property type="match status" value="1"/>
</dbReference>
<comment type="similarity">
    <text evidence="3">Belongs to the methyl-accepting chemotaxis (MCP) protein family.</text>
</comment>
<reference evidence="9" key="1">
    <citation type="journal article" date="2022" name="ISME J.">
        <title>Genetic and phylogenetic analysis of dissimilatory iodate-reducing bacteria identifies potential niches across the world's oceans.</title>
        <authorList>
            <person name="Reyes-Umana V."/>
            <person name="Henning Z."/>
            <person name="Lee K."/>
            <person name="Barnum T.P."/>
            <person name="Coates J.D."/>
        </authorList>
    </citation>
    <scope>NUCLEOTIDE SEQUENCE [LARGE SCALE GENOMIC DNA]</scope>
    <source>
        <strain evidence="9">IR12</strain>
    </source>
</reference>
<dbReference type="Pfam" id="PF00672">
    <property type="entry name" value="HAMP"/>
    <property type="match status" value="1"/>
</dbReference>
<protein>
    <submittedName>
        <fullName evidence="8">Methyl-accepting chemotaxis protein</fullName>
    </submittedName>
</protein>
<dbReference type="SMART" id="SM00283">
    <property type="entry name" value="MA"/>
    <property type="match status" value="1"/>
</dbReference>
<keyword evidence="9" id="KW-1185">Reference proteome</keyword>
<feature type="transmembrane region" description="Helical" evidence="5">
    <location>
        <begin position="20"/>
        <end position="41"/>
    </location>
</feature>
<sequence length="673" mass="70809">MRLLFTPAIGVLNRLRYTTKFFLVGAVTALVACSLLFALYVQIDVRAEMAEREVHGLAVFEDALKALALMQRHRGASAAVLGGDASIAPTRERLAGELDQAMGAVDSAIAGPGRAFALDSAWASIKSHWPALRGGTPNDIVANVKQHTQMIEETMRMLGDIGAAAGLAMDPAVDTSNMLAALLGPLPEMTERLGRMRALGASVLAKGALSADDEKRLYDLQGQIKLVSANLHDKLRRAGAANAALTQRFAQASDDIAGRMAVVDKAVQAQLIEQAFAMKPGEFFSLATAAIDRVYEVNAQAILPATRDALRSRADADRRFLTIQMMVAVAAILFVGYVLGAMYLAIVGSVRELNVGAGQLAGGDYTARVVFSARDELSEVARQFNGMAEQLAGIIRQVKDTSTSLSDAASEMAANASQVADGSERQSEAASSMAAAVEEMTVSIDEINRHAQSASAQSTDSGRLSREGAEVVHRSVEEMERIAASVNQVADVIGALGERSGRISTIVSEIREIADQTNLLALNAAIEAARAGEQGRGFAVVADEVRKLAERTAKATGEITGMVGAIQEGTTRAVGTMEEGVGRVQAGVALTKQAGTSMAQIDAGASQVVVAVEEISAALREQSAASNDIARNVEAIAQMSEQNSAAVRAAARTAELLDAMARSMNTQVARFKV</sequence>
<organism evidence="8 9">
    <name type="scientific">Denitromonas iodatirespirans</name>
    <dbReference type="NCBI Taxonomy" id="2795389"/>
    <lineage>
        <taxon>Bacteria</taxon>
        <taxon>Pseudomonadati</taxon>
        <taxon>Pseudomonadota</taxon>
        <taxon>Betaproteobacteria</taxon>
        <taxon>Rhodocyclales</taxon>
        <taxon>Zoogloeaceae</taxon>
        <taxon>Denitromonas</taxon>
    </lineage>
</organism>
<dbReference type="RefSeq" id="WP_214361071.1">
    <property type="nucleotide sequence ID" value="NZ_JAEKFT010000008.1"/>
</dbReference>
<dbReference type="CDD" id="cd11386">
    <property type="entry name" value="MCP_signal"/>
    <property type="match status" value="1"/>
</dbReference>
<dbReference type="PANTHER" id="PTHR32089">
    <property type="entry name" value="METHYL-ACCEPTING CHEMOTAXIS PROTEIN MCPB"/>
    <property type="match status" value="1"/>
</dbReference>
<dbReference type="GO" id="GO:0006935">
    <property type="term" value="P:chemotaxis"/>
    <property type="evidence" value="ECO:0007669"/>
    <property type="project" value="InterPro"/>
</dbReference>
<dbReference type="SMART" id="SM00304">
    <property type="entry name" value="HAMP"/>
    <property type="match status" value="2"/>
</dbReference>
<keyword evidence="5" id="KW-0812">Transmembrane</keyword>
<evidence type="ECO:0000256" key="3">
    <source>
        <dbReference type="ARBA" id="ARBA00029447"/>
    </source>
</evidence>
<keyword evidence="5" id="KW-0472">Membrane</keyword>
<dbReference type="InterPro" id="IPR003660">
    <property type="entry name" value="HAMP_dom"/>
</dbReference>
<dbReference type="EMBL" id="JAEKFT010000008">
    <property type="protein sequence ID" value="MBT0961311.1"/>
    <property type="molecule type" value="Genomic_DNA"/>
</dbReference>
<dbReference type="GO" id="GO:0004888">
    <property type="term" value="F:transmembrane signaling receptor activity"/>
    <property type="evidence" value="ECO:0007669"/>
    <property type="project" value="InterPro"/>
</dbReference>
<comment type="caution">
    <text evidence="8">The sequence shown here is derived from an EMBL/GenBank/DDBJ whole genome shotgun (WGS) entry which is preliminary data.</text>
</comment>
<proteinExistence type="inferred from homology"/>
<keyword evidence="2 4" id="KW-0807">Transducer</keyword>
<dbReference type="PANTHER" id="PTHR32089:SF112">
    <property type="entry name" value="LYSOZYME-LIKE PROTEIN-RELATED"/>
    <property type="match status" value="1"/>
</dbReference>
<comment type="subcellular location">
    <subcellularLocation>
        <location evidence="1">Membrane</location>
    </subcellularLocation>
</comment>
<evidence type="ECO:0000259" key="7">
    <source>
        <dbReference type="PROSITE" id="PS50885"/>
    </source>
</evidence>
<dbReference type="GO" id="GO:0007165">
    <property type="term" value="P:signal transduction"/>
    <property type="evidence" value="ECO:0007669"/>
    <property type="project" value="UniProtKB-KW"/>
</dbReference>
<evidence type="ECO:0000256" key="5">
    <source>
        <dbReference type="SAM" id="Phobius"/>
    </source>
</evidence>
<dbReference type="Proteomes" id="UP000694660">
    <property type="component" value="Unassembled WGS sequence"/>
</dbReference>
<dbReference type="GO" id="GO:0016020">
    <property type="term" value="C:membrane"/>
    <property type="evidence" value="ECO:0007669"/>
    <property type="project" value="UniProtKB-SubCell"/>
</dbReference>
<evidence type="ECO:0000259" key="6">
    <source>
        <dbReference type="PROSITE" id="PS50111"/>
    </source>
</evidence>
<keyword evidence="5" id="KW-1133">Transmembrane helix</keyword>
<evidence type="ECO:0000256" key="2">
    <source>
        <dbReference type="ARBA" id="ARBA00023224"/>
    </source>
</evidence>
<dbReference type="CDD" id="cd06225">
    <property type="entry name" value="HAMP"/>
    <property type="match status" value="1"/>
</dbReference>
<evidence type="ECO:0000256" key="4">
    <source>
        <dbReference type="PROSITE-ProRule" id="PRU00284"/>
    </source>
</evidence>
<feature type="domain" description="Methyl-accepting transducer" evidence="6">
    <location>
        <begin position="401"/>
        <end position="637"/>
    </location>
</feature>
<dbReference type="Pfam" id="PF00015">
    <property type="entry name" value="MCPsignal"/>
    <property type="match status" value="1"/>
</dbReference>
<name>A0A944DA98_DENI1</name>
<dbReference type="FunFam" id="1.10.287.950:FF:000001">
    <property type="entry name" value="Methyl-accepting chemotaxis sensory transducer"/>
    <property type="match status" value="1"/>
</dbReference>
<dbReference type="Gene3D" id="1.10.287.950">
    <property type="entry name" value="Methyl-accepting chemotaxis protein"/>
    <property type="match status" value="1"/>
</dbReference>
<evidence type="ECO:0000313" key="9">
    <source>
        <dbReference type="Proteomes" id="UP000694660"/>
    </source>
</evidence>
<dbReference type="SUPFAM" id="SSF58104">
    <property type="entry name" value="Methyl-accepting chemotaxis protein (MCP) signaling domain"/>
    <property type="match status" value="1"/>
</dbReference>
<feature type="domain" description="HAMP" evidence="7">
    <location>
        <begin position="344"/>
        <end position="396"/>
    </location>
</feature>
<evidence type="ECO:0000313" key="8">
    <source>
        <dbReference type="EMBL" id="MBT0961311.1"/>
    </source>
</evidence>
<dbReference type="PROSITE" id="PS51257">
    <property type="entry name" value="PROKAR_LIPOPROTEIN"/>
    <property type="match status" value="1"/>
</dbReference>